<dbReference type="STRING" id="1703345.A3860_35375"/>
<gene>
    <name evidence="1" type="ORF">A3860_35375</name>
</gene>
<accession>A0A1V9FNW0</accession>
<protein>
    <submittedName>
        <fullName evidence="1">Uncharacterized protein</fullName>
    </submittedName>
</protein>
<evidence type="ECO:0000313" key="1">
    <source>
        <dbReference type="EMBL" id="OQP60054.1"/>
    </source>
</evidence>
<name>A0A1V9FNW0_9BACT</name>
<keyword evidence="2" id="KW-1185">Reference proteome</keyword>
<dbReference type="AlphaFoldDB" id="A0A1V9FNW0"/>
<dbReference type="Proteomes" id="UP000192796">
    <property type="component" value="Unassembled WGS sequence"/>
</dbReference>
<sequence>MPHPIGKSGESRLDEKAAIYFEKQALSLEVNGTKYNLSIEPRVTVTLLDLLRDQLSFTGTKKGH</sequence>
<dbReference type="InterPro" id="IPR012675">
    <property type="entry name" value="Beta-grasp_dom_sf"/>
</dbReference>
<organism evidence="1 2">
    <name type="scientific">Niastella vici</name>
    <dbReference type="NCBI Taxonomy" id="1703345"/>
    <lineage>
        <taxon>Bacteria</taxon>
        <taxon>Pseudomonadati</taxon>
        <taxon>Bacteroidota</taxon>
        <taxon>Chitinophagia</taxon>
        <taxon>Chitinophagales</taxon>
        <taxon>Chitinophagaceae</taxon>
        <taxon>Niastella</taxon>
    </lineage>
</organism>
<comment type="caution">
    <text evidence="1">The sequence shown here is derived from an EMBL/GenBank/DDBJ whole genome shotgun (WGS) entry which is preliminary data.</text>
</comment>
<proteinExistence type="predicted"/>
<evidence type="ECO:0000313" key="2">
    <source>
        <dbReference type="Proteomes" id="UP000192796"/>
    </source>
</evidence>
<dbReference type="Gene3D" id="3.10.20.30">
    <property type="match status" value="1"/>
</dbReference>
<reference evidence="1 2" key="1">
    <citation type="submission" date="2016-03" db="EMBL/GenBank/DDBJ databases">
        <title>Niastella vici sp. nov., isolated from farmland soil.</title>
        <authorList>
            <person name="Chen L."/>
            <person name="Wang D."/>
            <person name="Yang S."/>
            <person name="Wang G."/>
        </authorList>
    </citation>
    <scope>NUCLEOTIDE SEQUENCE [LARGE SCALE GENOMIC DNA]</scope>
    <source>
        <strain evidence="1 2">DJ57</strain>
    </source>
</reference>
<dbReference type="EMBL" id="LVYD01000068">
    <property type="protein sequence ID" value="OQP60054.1"/>
    <property type="molecule type" value="Genomic_DNA"/>
</dbReference>